<comment type="caution">
    <text evidence="1">The sequence shown here is derived from an EMBL/GenBank/DDBJ whole genome shotgun (WGS) entry which is preliminary data.</text>
</comment>
<dbReference type="Proteomes" id="UP000035034">
    <property type="component" value="Unassembled WGS sequence"/>
</dbReference>
<evidence type="ECO:0000313" key="2">
    <source>
        <dbReference type="Proteomes" id="UP000035034"/>
    </source>
</evidence>
<name>H0QZ11_9ACTN</name>
<dbReference type="AlphaFoldDB" id="H0QZ11"/>
<dbReference type="eggNOG" id="ENOG5033VFQ">
    <property type="taxonomic scope" value="Bacteria"/>
</dbReference>
<sequence>MMSANPMVVHDATEWQSVADRAAALRDDVSVLADGVAAIGRDGTSIIDGLVAGRAGMATLIDTLVATLRSCVGKLGEYTRNVATSGRRIAAADGEYHPPIAAHPGPSHSWKTLGAPMDSPTVAEDDLPPTIVDTLCPGVWPTVDVAGLRLFATALRLDAQHLAAAADRIAPSMVFSRGRATDAMVERGGTLAGCHVIGDAVRSLGIVADASDAHADAASMTRDEMRTIAARVDTDHARGRVFAALGAEPALVEPAAAGRLALAAAGEDYRAKVDDVGRRHIDQLSNPGASAAAPSGLLGGLGATDGARALDVSRRRARRESAPVNTTEIRRRAGELAQRLPAEIAVRMAVGLLVTEAGGELIATATSDDHDYLRPGITVSGSEWFVGRGGAPELALLGLGAQSGARLVAIAWTTPPPESVRETLTAHQVKVAE</sequence>
<dbReference type="EMBL" id="BAEH01000046">
    <property type="protein sequence ID" value="GAB18062.1"/>
    <property type="molecule type" value="Genomic_DNA"/>
</dbReference>
<dbReference type="RefSeq" id="WP_007317399.1">
    <property type="nucleotide sequence ID" value="NZ_BAEH01000046.1"/>
</dbReference>
<organism evidence="1 2">
    <name type="scientific">Gordonia effusa NBRC 100432</name>
    <dbReference type="NCBI Taxonomy" id="1077974"/>
    <lineage>
        <taxon>Bacteria</taxon>
        <taxon>Bacillati</taxon>
        <taxon>Actinomycetota</taxon>
        <taxon>Actinomycetes</taxon>
        <taxon>Mycobacteriales</taxon>
        <taxon>Gordoniaceae</taxon>
        <taxon>Gordonia</taxon>
    </lineage>
</organism>
<proteinExistence type="predicted"/>
<keyword evidence="2" id="KW-1185">Reference proteome</keyword>
<evidence type="ECO:0000313" key="1">
    <source>
        <dbReference type="EMBL" id="GAB18062.1"/>
    </source>
</evidence>
<dbReference type="STRING" id="1077974.GOEFS_046_00180"/>
<protein>
    <submittedName>
        <fullName evidence="1">Uncharacterized protein</fullName>
    </submittedName>
</protein>
<reference evidence="1 2" key="1">
    <citation type="submission" date="2011-12" db="EMBL/GenBank/DDBJ databases">
        <title>Whole genome shotgun sequence of Gordonia effusa NBRC 100432.</title>
        <authorList>
            <person name="Yoshida I."/>
            <person name="Takarada H."/>
            <person name="Hosoyama A."/>
            <person name="Tsuchikane K."/>
            <person name="Katsumata H."/>
            <person name="Yamazaki S."/>
            <person name="Fujita N."/>
        </authorList>
    </citation>
    <scope>NUCLEOTIDE SEQUENCE [LARGE SCALE GENOMIC DNA]</scope>
    <source>
        <strain evidence="1 2">NBRC 100432</strain>
    </source>
</reference>
<accession>H0QZ11</accession>
<gene>
    <name evidence="1" type="ORF">GOEFS_046_00180</name>
</gene>